<feature type="region of interest" description="Disordered" evidence="1">
    <location>
        <begin position="226"/>
        <end position="245"/>
    </location>
</feature>
<sequence length="245" mass="27585">MSKEESDIKSDVVERSNLQDFRSNLLEHELYDLPFGSCEAYSTLAKEKQLQPYGQSFPFMSPFLIVYVQKNNVELIDSFASREVVKVTVCEAHLVTAASSKGRPENYAVDRRIKPNGQAQRRELVNHSPHKRPIGLIKMSLQPNPIHKNPAGPQPPQPLHVGVHRGLAVAARLHHVELVHEKSGQRVDPVGRREQPQRRRGPKTPLVEVEVEHLVADVPVNELAPVVRQQAPDPVAHGRPEIRTR</sequence>
<evidence type="ECO:0000256" key="1">
    <source>
        <dbReference type="SAM" id="MobiDB-lite"/>
    </source>
</evidence>
<feature type="compositionally biased region" description="Basic and acidic residues" evidence="1">
    <location>
        <begin position="236"/>
        <end position="245"/>
    </location>
</feature>
<feature type="region of interest" description="Disordered" evidence="1">
    <location>
        <begin position="180"/>
        <end position="205"/>
    </location>
</feature>
<feature type="compositionally biased region" description="Basic and acidic residues" evidence="1">
    <location>
        <begin position="180"/>
        <end position="197"/>
    </location>
</feature>
<keyword evidence="3" id="KW-1185">Reference proteome</keyword>
<dbReference type="EMBL" id="BKCP01011626">
    <property type="protein sequence ID" value="GER55238.1"/>
    <property type="molecule type" value="Genomic_DNA"/>
</dbReference>
<name>A0A5A7RCV2_STRAF</name>
<dbReference type="Proteomes" id="UP000325081">
    <property type="component" value="Unassembled WGS sequence"/>
</dbReference>
<comment type="caution">
    <text evidence="2">The sequence shown here is derived from an EMBL/GenBank/DDBJ whole genome shotgun (WGS) entry which is preliminary data.</text>
</comment>
<accession>A0A5A7RCV2</accession>
<proteinExistence type="predicted"/>
<gene>
    <name evidence="2" type="ORF">STAS_32896</name>
</gene>
<organism evidence="2 3">
    <name type="scientific">Striga asiatica</name>
    <name type="common">Asiatic witchweed</name>
    <name type="synonym">Buchnera asiatica</name>
    <dbReference type="NCBI Taxonomy" id="4170"/>
    <lineage>
        <taxon>Eukaryota</taxon>
        <taxon>Viridiplantae</taxon>
        <taxon>Streptophyta</taxon>
        <taxon>Embryophyta</taxon>
        <taxon>Tracheophyta</taxon>
        <taxon>Spermatophyta</taxon>
        <taxon>Magnoliopsida</taxon>
        <taxon>eudicotyledons</taxon>
        <taxon>Gunneridae</taxon>
        <taxon>Pentapetalae</taxon>
        <taxon>asterids</taxon>
        <taxon>lamiids</taxon>
        <taxon>Lamiales</taxon>
        <taxon>Orobanchaceae</taxon>
        <taxon>Buchnereae</taxon>
        <taxon>Striga</taxon>
    </lineage>
</organism>
<dbReference type="AlphaFoldDB" id="A0A5A7RCV2"/>
<protein>
    <submittedName>
        <fullName evidence="2">Type I iodothyronine deiodinase</fullName>
    </submittedName>
</protein>
<evidence type="ECO:0000313" key="3">
    <source>
        <dbReference type="Proteomes" id="UP000325081"/>
    </source>
</evidence>
<evidence type="ECO:0000313" key="2">
    <source>
        <dbReference type="EMBL" id="GER55238.1"/>
    </source>
</evidence>
<reference evidence="3" key="1">
    <citation type="journal article" date="2019" name="Curr. Biol.">
        <title>Genome Sequence of Striga asiatica Provides Insight into the Evolution of Plant Parasitism.</title>
        <authorList>
            <person name="Yoshida S."/>
            <person name="Kim S."/>
            <person name="Wafula E.K."/>
            <person name="Tanskanen J."/>
            <person name="Kim Y.M."/>
            <person name="Honaas L."/>
            <person name="Yang Z."/>
            <person name="Spallek T."/>
            <person name="Conn C.E."/>
            <person name="Ichihashi Y."/>
            <person name="Cheong K."/>
            <person name="Cui S."/>
            <person name="Der J.P."/>
            <person name="Gundlach H."/>
            <person name="Jiao Y."/>
            <person name="Hori C."/>
            <person name="Ishida J.K."/>
            <person name="Kasahara H."/>
            <person name="Kiba T."/>
            <person name="Kim M.S."/>
            <person name="Koo N."/>
            <person name="Laohavisit A."/>
            <person name="Lee Y.H."/>
            <person name="Lumba S."/>
            <person name="McCourt P."/>
            <person name="Mortimer J.C."/>
            <person name="Mutuku J.M."/>
            <person name="Nomura T."/>
            <person name="Sasaki-Sekimoto Y."/>
            <person name="Seto Y."/>
            <person name="Wang Y."/>
            <person name="Wakatake T."/>
            <person name="Sakakibara H."/>
            <person name="Demura T."/>
            <person name="Yamaguchi S."/>
            <person name="Yoneyama K."/>
            <person name="Manabe R.I."/>
            <person name="Nelson D.C."/>
            <person name="Schulman A.H."/>
            <person name="Timko M.P."/>
            <person name="dePamphilis C.W."/>
            <person name="Choi D."/>
            <person name="Shirasu K."/>
        </authorList>
    </citation>
    <scope>NUCLEOTIDE SEQUENCE [LARGE SCALE GENOMIC DNA]</scope>
    <source>
        <strain evidence="3">cv. UVA1</strain>
    </source>
</reference>